<dbReference type="SUPFAM" id="SSF47226">
    <property type="entry name" value="Histidine-containing phosphotransfer domain, HPT domain"/>
    <property type="match status" value="1"/>
</dbReference>
<accession>A0A6A8G4N5</accession>
<dbReference type="SUPFAM" id="SSF47384">
    <property type="entry name" value="Homodimeric domain of signal transducing histidine kinase"/>
    <property type="match status" value="1"/>
</dbReference>
<dbReference type="InterPro" id="IPR035891">
    <property type="entry name" value="CheY-binding_CheA"/>
</dbReference>
<feature type="region of interest" description="Disordered" evidence="14">
    <location>
        <begin position="325"/>
        <end position="396"/>
    </location>
</feature>
<keyword evidence="10" id="KW-0418">Kinase</keyword>
<dbReference type="InterPro" id="IPR010808">
    <property type="entry name" value="CheA_P2-bd"/>
</dbReference>
<keyword evidence="6" id="KW-0145">Chemotaxis</keyword>
<evidence type="ECO:0000259" key="17">
    <source>
        <dbReference type="PROSITE" id="PS50894"/>
    </source>
</evidence>
<evidence type="ECO:0000259" key="16">
    <source>
        <dbReference type="PROSITE" id="PS50851"/>
    </source>
</evidence>
<dbReference type="InterPro" id="IPR004358">
    <property type="entry name" value="Sig_transdc_His_kin-like_C"/>
</dbReference>
<dbReference type="SMART" id="SM00260">
    <property type="entry name" value="CheW"/>
    <property type="match status" value="1"/>
</dbReference>
<comment type="catalytic activity">
    <reaction evidence="1">
        <text>ATP + protein L-histidine = ADP + protein N-phospho-L-histidine.</text>
        <dbReference type="EC" id="2.7.13.3"/>
    </reaction>
</comment>
<evidence type="ECO:0000256" key="5">
    <source>
        <dbReference type="ARBA" id="ARBA00022490"/>
    </source>
</evidence>
<dbReference type="PROSITE" id="PS50851">
    <property type="entry name" value="CHEW"/>
    <property type="match status" value="1"/>
</dbReference>
<sequence length="799" mass="85851">MDEELYQAFITESEESITQLNNSLLSLESNPEDTDAIDDIFRQAHTLKGNFGAMGFDNAATVAHAVEDLLDEIRHERLDVTAERMDLVFDGMDLIVDILHDIEENGESTTDPTETVEELRAAVEPESDAGNSNPAASDDSDRDDIDVASLAAETVDVDAIDATVLTHAHVELNAGQMKGVDAGIFLSSIPDHVDVVGASPTRDAIEAGEFENGFDLFVSNLGENAVTMKLSDLWKVESVEATDVTDVLTGGASADESVDSSEGPDTDGASSDGPDAEPAETTADDPPATDADGFEQATPEPRDADEVVDSVLAASDVAELADAVDTAGLTESDTAGLTESDTAGPTESDAAEPTESDTAEPTESDTAGPTESDTAEPTDANATDSEDDEQKDARSISAVKSVRVDVDQLDELHELVEQLVTSRIKLRNAIDEEQNTALDTLDELDKISSNLQNTVMDMRLIPLKKVFDKFPRLVRDLAREQDKRVSFKVEGADIELDRTILDEISDPLMHVLRNAVDHGIEDPDVRESNGKSRTGTIKLSARRQHDTVIVTVEDDGGGIDADAVRDKVVAEGVETREEVNKIPDSEIFDYIFHPGLSTNDEITDVSGRGVGMDVVKTTVESLDGAVSVESEPGQGSKVKIRLPVSVAIIKVLFVQVDHREFGVPIKYIDEISRRDRVQSVNGAEVIVHEDTIFPLIRLREALEIDSPEPDDGMVVRIRPDDRQVALHCDGVTKQEEVVVTPLQGPLSGVGGLSGTAVIGDGNVIPILDVSTLEMPSDGKQAIREFDPSTLPETTEEAAD</sequence>
<comment type="caution">
    <text evidence="18">The sequence shown here is derived from an EMBL/GenBank/DDBJ whole genome shotgun (WGS) entry which is preliminary data.</text>
</comment>
<evidence type="ECO:0000313" key="19">
    <source>
        <dbReference type="Proteomes" id="UP000443423"/>
    </source>
</evidence>
<evidence type="ECO:0000256" key="9">
    <source>
        <dbReference type="ARBA" id="ARBA00022741"/>
    </source>
</evidence>
<reference evidence="18 19" key="1">
    <citation type="submission" date="2019-11" db="EMBL/GenBank/DDBJ databases">
        <title>Whole genome sequence of Haloferax sp. MBLA0078.</title>
        <authorList>
            <person name="Seo M.-J."/>
            <person name="Cho E.-S."/>
        </authorList>
    </citation>
    <scope>NUCLEOTIDE SEQUENCE [LARGE SCALE GENOMIC DNA]</scope>
    <source>
        <strain evidence="18 19">MBLA0078</strain>
    </source>
</reference>
<dbReference type="PROSITE" id="PS50109">
    <property type="entry name" value="HIS_KIN"/>
    <property type="match status" value="1"/>
</dbReference>
<dbReference type="InterPro" id="IPR036890">
    <property type="entry name" value="HATPase_C_sf"/>
</dbReference>
<dbReference type="PANTHER" id="PTHR43395:SF10">
    <property type="entry name" value="CHEMOTAXIS PROTEIN CHEA"/>
    <property type="match status" value="1"/>
</dbReference>
<dbReference type="GO" id="GO:0005524">
    <property type="term" value="F:ATP binding"/>
    <property type="evidence" value="ECO:0007669"/>
    <property type="project" value="UniProtKB-KW"/>
</dbReference>
<dbReference type="InterPro" id="IPR036061">
    <property type="entry name" value="CheW-like_dom_sf"/>
</dbReference>
<feature type="compositionally biased region" description="Acidic residues" evidence="14">
    <location>
        <begin position="349"/>
        <end position="363"/>
    </location>
</feature>
<keyword evidence="12" id="KW-0902">Two-component regulatory system</keyword>
<dbReference type="InterPro" id="IPR005467">
    <property type="entry name" value="His_kinase_dom"/>
</dbReference>
<evidence type="ECO:0000256" key="12">
    <source>
        <dbReference type="ARBA" id="ARBA00023012"/>
    </source>
</evidence>
<evidence type="ECO:0000256" key="10">
    <source>
        <dbReference type="ARBA" id="ARBA00022777"/>
    </source>
</evidence>
<dbReference type="OrthoDB" id="293137at2157"/>
<dbReference type="InterPro" id="IPR037052">
    <property type="entry name" value="CheA-like_P2_sf"/>
</dbReference>
<dbReference type="InterPro" id="IPR037006">
    <property type="entry name" value="CheA-like_homodim_sf"/>
</dbReference>
<dbReference type="Gene3D" id="1.10.287.560">
    <property type="entry name" value="Histidine kinase CheA-like, homodimeric domain"/>
    <property type="match status" value="1"/>
</dbReference>
<dbReference type="Proteomes" id="UP000443423">
    <property type="component" value="Unassembled WGS sequence"/>
</dbReference>
<feature type="modified residue" description="Phosphohistidine" evidence="13">
    <location>
        <position position="45"/>
    </location>
</feature>
<evidence type="ECO:0000256" key="13">
    <source>
        <dbReference type="PROSITE-ProRule" id="PRU00110"/>
    </source>
</evidence>
<evidence type="ECO:0000313" key="18">
    <source>
        <dbReference type="EMBL" id="MRW95552.1"/>
    </source>
</evidence>
<dbReference type="CDD" id="cd16916">
    <property type="entry name" value="HATPase_CheA-like"/>
    <property type="match status" value="1"/>
</dbReference>
<dbReference type="PANTHER" id="PTHR43395">
    <property type="entry name" value="SENSOR HISTIDINE KINASE CHEA"/>
    <property type="match status" value="1"/>
</dbReference>
<feature type="compositionally biased region" description="Low complexity" evidence="14">
    <location>
        <begin position="279"/>
        <end position="291"/>
    </location>
</feature>
<dbReference type="Pfam" id="PF07194">
    <property type="entry name" value="P2"/>
    <property type="match status" value="1"/>
</dbReference>
<dbReference type="Gene3D" id="2.30.30.40">
    <property type="entry name" value="SH3 Domains"/>
    <property type="match status" value="1"/>
</dbReference>
<dbReference type="InterPro" id="IPR036641">
    <property type="entry name" value="HPT_dom_sf"/>
</dbReference>
<keyword evidence="9" id="KW-0547">Nucleotide-binding</keyword>
<proteinExistence type="predicted"/>
<evidence type="ECO:0000256" key="2">
    <source>
        <dbReference type="ARBA" id="ARBA00004496"/>
    </source>
</evidence>
<dbReference type="PRINTS" id="PR00344">
    <property type="entry name" value="BCTRLSENSOR"/>
</dbReference>
<keyword evidence="19" id="KW-1185">Reference proteome</keyword>
<dbReference type="Gene3D" id="3.30.565.10">
    <property type="entry name" value="Histidine kinase-like ATPase, C-terminal domain"/>
    <property type="match status" value="1"/>
</dbReference>
<gene>
    <name evidence="18" type="ORF">GJR99_03050</name>
</gene>
<dbReference type="Pfam" id="PF01627">
    <property type="entry name" value="Hpt"/>
    <property type="match status" value="1"/>
</dbReference>
<dbReference type="GO" id="GO:0005737">
    <property type="term" value="C:cytoplasm"/>
    <property type="evidence" value="ECO:0007669"/>
    <property type="project" value="UniProtKB-SubCell"/>
</dbReference>
<dbReference type="Gene3D" id="3.30.70.1110">
    <property type="entry name" value="Histidine kinase CheA-like, P2 response regulator-binding domain"/>
    <property type="match status" value="1"/>
</dbReference>
<keyword evidence="5" id="KW-0963">Cytoplasm</keyword>
<dbReference type="SMART" id="SM00073">
    <property type="entry name" value="HPT"/>
    <property type="match status" value="1"/>
</dbReference>
<evidence type="ECO:0000256" key="14">
    <source>
        <dbReference type="SAM" id="MobiDB-lite"/>
    </source>
</evidence>
<keyword evidence="7 13" id="KW-0597">Phosphoprotein</keyword>
<feature type="domain" description="CheW-like" evidence="16">
    <location>
        <begin position="648"/>
        <end position="778"/>
    </location>
</feature>
<dbReference type="InterPro" id="IPR003594">
    <property type="entry name" value="HATPase_dom"/>
</dbReference>
<dbReference type="AlphaFoldDB" id="A0A6A8G4N5"/>
<dbReference type="PROSITE" id="PS50894">
    <property type="entry name" value="HPT"/>
    <property type="match status" value="1"/>
</dbReference>
<comment type="subcellular location">
    <subcellularLocation>
        <location evidence="2">Cytoplasm</location>
    </subcellularLocation>
</comment>
<dbReference type="SMART" id="SM01231">
    <property type="entry name" value="H-kinase_dim"/>
    <property type="match status" value="1"/>
</dbReference>
<dbReference type="FunFam" id="3.30.565.10:FF:000016">
    <property type="entry name" value="Chemotaxis protein CheA, putative"/>
    <property type="match status" value="1"/>
</dbReference>
<dbReference type="EC" id="2.7.13.3" evidence="3"/>
<dbReference type="InterPro" id="IPR036097">
    <property type="entry name" value="HisK_dim/P_sf"/>
</dbReference>
<feature type="region of interest" description="Disordered" evidence="14">
    <location>
        <begin position="123"/>
        <end position="142"/>
    </location>
</feature>
<organism evidence="18 19">
    <name type="scientific">Haloferax marinum</name>
    <dbReference type="NCBI Taxonomy" id="2666143"/>
    <lineage>
        <taxon>Archaea</taxon>
        <taxon>Methanobacteriati</taxon>
        <taxon>Methanobacteriota</taxon>
        <taxon>Stenosarchaea group</taxon>
        <taxon>Halobacteria</taxon>
        <taxon>Halobacteriales</taxon>
        <taxon>Haloferacaceae</taxon>
        <taxon>Haloferax</taxon>
    </lineage>
</organism>
<dbReference type="Gene3D" id="1.20.120.160">
    <property type="entry name" value="HPT domain"/>
    <property type="match status" value="1"/>
</dbReference>
<protein>
    <recommendedName>
        <fullName evidence="4">Chemotaxis protein CheA</fullName>
        <ecNumber evidence="3">2.7.13.3</ecNumber>
    </recommendedName>
</protein>
<evidence type="ECO:0000256" key="4">
    <source>
        <dbReference type="ARBA" id="ARBA00021495"/>
    </source>
</evidence>
<dbReference type="InterPro" id="IPR002545">
    <property type="entry name" value="CheW-lke_dom"/>
</dbReference>
<dbReference type="InterPro" id="IPR004105">
    <property type="entry name" value="CheA-like_dim"/>
</dbReference>
<feature type="region of interest" description="Disordered" evidence="14">
    <location>
        <begin position="247"/>
        <end position="305"/>
    </location>
</feature>
<dbReference type="Pfam" id="PF02518">
    <property type="entry name" value="HATPase_c"/>
    <property type="match status" value="1"/>
</dbReference>
<evidence type="ECO:0000256" key="11">
    <source>
        <dbReference type="ARBA" id="ARBA00022840"/>
    </source>
</evidence>
<feature type="domain" description="Histidine kinase" evidence="15">
    <location>
        <begin position="410"/>
        <end position="646"/>
    </location>
</feature>
<dbReference type="SUPFAM" id="SSF55874">
    <property type="entry name" value="ATPase domain of HSP90 chaperone/DNA topoisomerase II/histidine kinase"/>
    <property type="match status" value="1"/>
</dbReference>
<feature type="compositionally biased region" description="Low complexity" evidence="14">
    <location>
        <begin position="128"/>
        <end position="137"/>
    </location>
</feature>
<feature type="domain" description="HPt" evidence="17">
    <location>
        <begin position="1"/>
        <end position="102"/>
    </location>
</feature>
<feature type="compositionally biased region" description="Polar residues" evidence="14">
    <location>
        <begin position="329"/>
        <end position="345"/>
    </location>
</feature>
<feature type="compositionally biased region" description="Acidic residues" evidence="14">
    <location>
        <begin position="256"/>
        <end position="265"/>
    </location>
</feature>
<dbReference type="Pfam" id="PF02895">
    <property type="entry name" value="H-kinase_dim"/>
    <property type="match status" value="1"/>
</dbReference>
<evidence type="ECO:0000256" key="8">
    <source>
        <dbReference type="ARBA" id="ARBA00022679"/>
    </source>
</evidence>
<dbReference type="EMBL" id="WKJQ01000001">
    <property type="protein sequence ID" value="MRW95552.1"/>
    <property type="molecule type" value="Genomic_DNA"/>
</dbReference>
<dbReference type="InterPro" id="IPR051315">
    <property type="entry name" value="Bact_Chemotaxis_CheA"/>
</dbReference>
<keyword evidence="11" id="KW-0067">ATP-binding</keyword>
<evidence type="ECO:0000256" key="6">
    <source>
        <dbReference type="ARBA" id="ARBA00022500"/>
    </source>
</evidence>
<dbReference type="SUPFAM" id="SSF50341">
    <property type="entry name" value="CheW-like"/>
    <property type="match status" value="1"/>
</dbReference>
<evidence type="ECO:0000256" key="7">
    <source>
        <dbReference type="ARBA" id="ARBA00022553"/>
    </source>
</evidence>
<dbReference type="RefSeq" id="WP_151109201.1">
    <property type="nucleotide sequence ID" value="NZ_WKJQ01000001.1"/>
</dbReference>
<dbReference type="SMART" id="SM00387">
    <property type="entry name" value="HATPase_c"/>
    <property type="match status" value="1"/>
</dbReference>
<evidence type="ECO:0000259" key="15">
    <source>
        <dbReference type="PROSITE" id="PS50109"/>
    </source>
</evidence>
<dbReference type="InterPro" id="IPR008207">
    <property type="entry name" value="Sig_transdc_His_kin_Hpt_dom"/>
</dbReference>
<evidence type="ECO:0000256" key="1">
    <source>
        <dbReference type="ARBA" id="ARBA00000085"/>
    </source>
</evidence>
<dbReference type="CDD" id="cd00088">
    <property type="entry name" value="HPT"/>
    <property type="match status" value="1"/>
</dbReference>
<keyword evidence="8" id="KW-0808">Transferase</keyword>
<dbReference type="GO" id="GO:0006935">
    <property type="term" value="P:chemotaxis"/>
    <property type="evidence" value="ECO:0007669"/>
    <property type="project" value="UniProtKB-KW"/>
</dbReference>
<dbReference type="SUPFAM" id="SSF55052">
    <property type="entry name" value="CheY-binding domain of CheA"/>
    <property type="match status" value="1"/>
</dbReference>
<dbReference type="Pfam" id="PF01584">
    <property type="entry name" value="CheW"/>
    <property type="match status" value="1"/>
</dbReference>
<dbReference type="GO" id="GO:0000155">
    <property type="term" value="F:phosphorelay sensor kinase activity"/>
    <property type="evidence" value="ECO:0007669"/>
    <property type="project" value="InterPro"/>
</dbReference>
<name>A0A6A8G4N5_9EURY</name>
<evidence type="ECO:0000256" key="3">
    <source>
        <dbReference type="ARBA" id="ARBA00012438"/>
    </source>
</evidence>